<comment type="function">
    <text evidence="10">May be an inorganic phosphate cotransporter.</text>
</comment>
<comment type="subcellular location">
    <subcellularLocation>
        <location evidence="1">Membrane</location>
        <topology evidence="1">Multi-pass membrane protein</topology>
    </subcellularLocation>
</comment>
<evidence type="ECO:0000313" key="15">
    <source>
        <dbReference type="Proteomes" id="UP001153712"/>
    </source>
</evidence>
<evidence type="ECO:0000313" key="14">
    <source>
        <dbReference type="EMBL" id="CAG9865516.1"/>
    </source>
</evidence>
<dbReference type="OrthoDB" id="2985014at2759"/>
<dbReference type="PROSITE" id="PS50850">
    <property type="entry name" value="MFS"/>
    <property type="match status" value="1"/>
</dbReference>
<dbReference type="AlphaFoldDB" id="A0A9N9XV41"/>
<evidence type="ECO:0000256" key="2">
    <source>
        <dbReference type="ARBA" id="ARBA00008586"/>
    </source>
</evidence>
<organism evidence="14 15">
    <name type="scientific">Phyllotreta striolata</name>
    <name type="common">Striped flea beetle</name>
    <name type="synonym">Crioceris striolata</name>
    <dbReference type="NCBI Taxonomy" id="444603"/>
    <lineage>
        <taxon>Eukaryota</taxon>
        <taxon>Metazoa</taxon>
        <taxon>Ecdysozoa</taxon>
        <taxon>Arthropoda</taxon>
        <taxon>Hexapoda</taxon>
        <taxon>Insecta</taxon>
        <taxon>Pterygota</taxon>
        <taxon>Neoptera</taxon>
        <taxon>Endopterygota</taxon>
        <taxon>Coleoptera</taxon>
        <taxon>Polyphaga</taxon>
        <taxon>Cucujiformia</taxon>
        <taxon>Chrysomeloidea</taxon>
        <taxon>Chrysomelidae</taxon>
        <taxon>Galerucinae</taxon>
        <taxon>Alticini</taxon>
        <taxon>Phyllotreta</taxon>
    </lineage>
</organism>
<evidence type="ECO:0000256" key="1">
    <source>
        <dbReference type="ARBA" id="ARBA00004141"/>
    </source>
</evidence>
<dbReference type="InterPro" id="IPR005829">
    <property type="entry name" value="Sugar_transporter_CS"/>
</dbReference>
<evidence type="ECO:0000256" key="10">
    <source>
        <dbReference type="ARBA" id="ARBA00054632"/>
    </source>
</evidence>
<dbReference type="GO" id="GO:0015293">
    <property type="term" value="F:symporter activity"/>
    <property type="evidence" value="ECO:0007669"/>
    <property type="project" value="UniProtKB-KW"/>
</dbReference>
<sequence>MSSTCNDNVAKTDGDPAPKPAGFGYRHVQYILMLAACTVSYGIRGVLSVAVLAMIADDNNEKSYKTYPEWKSKKNLMLSSFFWGYIVLQVGAGQLAKNYGPKLFLGSAIFITSISTILVPILGDAIGYGGIIFCRVLQGLSQGFLVPSVHNLLGQWAPLSERATFGSAVYAGQALGNMLSMPITGVMCSSKFGWPAAFYLYGAFGMVWCILWFLFGSNRPDEHRSISPEERRYIEASLPNEEGGNSKVPTPWKSIATSLPMISLVIAHMGQNWGFWTLLMEIPSFMTNIFGDNLPLNSLLSSIPYFMMFALTLLISPIADYIIDKKFVSLIVSRKIFNTIGLGLPGLTLIALCFVENKIATVVLLVIAVGLNSAQYSGFNINHIDLSPVHAGTMMAITNSMATIASIIAPLYMDLVENLGDYDEKDKSLWNIVFCTSAGVYIFAAAFFIIFASGDLQPWNSGVKPESAKLKVMRKLSVISVS</sequence>
<evidence type="ECO:0000256" key="9">
    <source>
        <dbReference type="ARBA" id="ARBA00023201"/>
    </source>
</evidence>
<feature type="transmembrane region" description="Helical" evidence="12">
    <location>
        <begin position="391"/>
        <end position="409"/>
    </location>
</feature>
<feature type="domain" description="Major facilitator superfamily (MFS) profile" evidence="13">
    <location>
        <begin position="28"/>
        <end position="456"/>
    </location>
</feature>
<feature type="transmembrane region" description="Helical" evidence="12">
    <location>
        <begin position="303"/>
        <end position="323"/>
    </location>
</feature>
<feature type="transmembrane region" description="Helical" evidence="12">
    <location>
        <begin position="335"/>
        <end position="353"/>
    </location>
</feature>
<feature type="transmembrane region" description="Helical" evidence="12">
    <location>
        <begin position="429"/>
        <end position="451"/>
    </location>
</feature>
<evidence type="ECO:0000256" key="5">
    <source>
        <dbReference type="ARBA" id="ARBA00022847"/>
    </source>
</evidence>
<keyword evidence="8 12" id="KW-0472">Membrane</keyword>
<protein>
    <recommendedName>
        <fullName evidence="11">Putative inorganic phosphate cotransporter</fullName>
    </recommendedName>
</protein>
<keyword evidence="7" id="KW-0915">Sodium</keyword>
<dbReference type="SUPFAM" id="SSF103473">
    <property type="entry name" value="MFS general substrate transporter"/>
    <property type="match status" value="1"/>
</dbReference>
<dbReference type="Pfam" id="PF07690">
    <property type="entry name" value="MFS_1"/>
    <property type="match status" value="1"/>
</dbReference>
<feature type="transmembrane region" description="Helical" evidence="12">
    <location>
        <begin position="76"/>
        <end position="96"/>
    </location>
</feature>
<keyword evidence="3" id="KW-0813">Transport</keyword>
<evidence type="ECO:0000256" key="6">
    <source>
        <dbReference type="ARBA" id="ARBA00022989"/>
    </source>
</evidence>
<reference evidence="14" key="1">
    <citation type="submission" date="2022-01" db="EMBL/GenBank/DDBJ databases">
        <authorList>
            <person name="King R."/>
        </authorList>
    </citation>
    <scope>NUCLEOTIDE SEQUENCE</scope>
</reference>
<evidence type="ECO:0000256" key="7">
    <source>
        <dbReference type="ARBA" id="ARBA00023053"/>
    </source>
</evidence>
<evidence type="ECO:0000256" key="4">
    <source>
        <dbReference type="ARBA" id="ARBA00022692"/>
    </source>
</evidence>
<dbReference type="InterPro" id="IPR011701">
    <property type="entry name" value="MFS"/>
</dbReference>
<dbReference type="InterPro" id="IPR050382">
    <property type="entry name" value="MFS_Na/Anion_cotransporter"/>
</dbReference>
<keyword evidence="9" id="KW-0739">Sodium transport</keyword>
<dbReference type="Gene3D" id="1.20.1250.20">
    <property type="entry name" value="MFS general substrate transporter like domains"/>
    <property type="match status" value="2"/>
</dbReference>
<dbReference type="InterPro" id="IPR036259">
    <property type="entry name" value="MFS_trans_sf"/>
</dbReference>
<dbReference type="FunFam" id="1.20.1250.20:FF:000144">
    <property type="entry name" value="Picot, isoform B"/>
    <property type="match status" value="1"/>
</dbReference>
<name>A0A9N9XV41_PHYSR</name>
<dbReference type="InterPro" id="IPR020846">
    <property type="entry name" value="MFS_dom"/>
</dbReference>
<feature type="transmembrane region" description="Helical" evidence="12">
    <location>
        <begin position="103"/>
        <end position="123"/>
    </location>
</feature>
<dbReference type="EMBL" id="OU900102">
    <property type="protein sequence ID" value="CAG9865516.1"/>
    <property type="molecule type" value="Genomic_DNA"/>
</dbReference>
<dbReference type="GO" id="GO:0016020">
    <property type="term" value="C:membrane"/>
    <property type="evidence" value="ECO:0007669"/>
    <property type="project" value="UniProtKB-SubCell"/>
</dbReference>
<feature type="transmembrane region" description="Helical" evidence="12">
    <location>
        <begin position="30"/>
        <end position="56"/>
    </location>
</feature>
<evidence type="ECO:0000256" key="12">
    <source>
        <dbReference type="SAM" id="Phobius"/>
    </source>
</evidence>
<evidence type="ECO:0000256" key="3">
    <source>
        <dbReference type="ARBA" id="ARBA00022448"/>
    </source>
</evidence>
<keyword evidence="5" id="KW-0769">Symport</keyword>
<dbReference type="Proteomes" id="UP001153712">
    <property type="component" value="Chromosome 9"/>
</dbReference>
<evidence type="ECO:0000259" key="13">
    <source>
        <dbReference type="PROSITE" id="PS50850"/>
    </source>
</evidence>
<evidence type="ECO:0000256" key="8">
    <source>
        <dbReference type="ARBA" id="ARBA00023136"/>
    </source>
</evidence>
<dbReference type="FunFam" id="1.20.1250.20:FF:000003">
    <property type="entry name" value="Solute carrier family 17 member 3"/>
    <property type="match status" value="1"/>
</dbReference>
<gene>
    <name evidence="14" type="ORF">PHYEVI_LOCUS11748</name>
</gene>
<keyword evidence="9" id="KW-0406">Ion transport</keyword>
<feature type="transmembrane region" description="Helical" evidence="12">
    <location>
        <begin position="196"/>
        <end position="215"/>
    </location>
</feature>
<dbReference type="PANTHER" id="PTHR11662:SF280">
    <property type="entry name" value="FI21844P1-RELATED"/>
    <property type="match status" value="1"/>
</dbReference>
<proteinExistence type="inferred from homology"/>
<dbReference type="PROSITE" id="PS00217">
    <property type="entry name" value="SUGAR_TRANSPORT_2"/>
    <property type="match status" value="1"/>
</dbReference>
<evidence type="ECO:0000256" key="11">
    <source>
        <dbReference type="ARBA" id="ARBA00068450"/>
    </source>
</evidence>
<feature type="transmembrane region" description="Helical" evidence="12">
    <location>
        <begin position="359"/>
        <end position="379"/>
    </location>
</feature>
<comment type="similarity">
    <text evidence="2">Belongs to the major facilitator superfamily. Sodium/anion cotransporter family.</text>
</comment>
<accession>A0A9N9XV41</accession>
<keyword evidence="4 12" id="KW-0812">Transmembrane</keyword>
<dbReference type="GO" id="GO:0006814">
    <property type="term" value="P:sodium ion transport"/>
    <property type="evidence" value="ECO:0007669"/>
    <property type="project" value="UniProtKB-KW"/>
</dbReference>
<keyword evidence="6 12" id="KW-1133">Transmembrane helix</keyword>
<dbReference type="GO" id="GO:0006820">
    <property type="term" value="P:monoatomic anion transport"/>
    <property type="evidence" value="ECO:0007669"/>
    <property type="project" value="TreeGrafter"/>
</dbReference>
<dbReference type="PANTHER" id="PTHR11662">
    <property type="entry name" value="SOLUTE CARRIER FAMILY 17"/>
    <property type="match status" value="1"/>
</dbReference>
<keyword evidence="15" id="KW-1185">Reference proteome</keyword>